<comment type="caution">
    <text evidence="1">The sequence shown here is derived from an EMBL/GenBank/DDBJ whole genome shotgun (WGS) entry which is preliminary data.</text>
</comment>
<organism evidence="1 2">
    <name type="scientific">Candidatus Magnetoglobus multicellularis str. Araruama</name>
    <dbReference type="NCBI Taxonomy" id="890399"/>
    <lineage>
        <taxon>Bacteria</taxon>
        <taxon>Pseudomonadati</taxon>
        <taxon>Thermodesulfobacteriota</taxon>
        <taxon>Desulfobacteria</taxon>
        <taxon>Desulfobacterales</taxon>
        <taxon>Desulfobacteraceae</taxon>
        <taxon>Candidatus Magnetoglobus</taxon>
    </lineage>
</organism>
<reference evidence="2" key="1">
    <citation type="submission" date="2012-11" db="EMBL/GenBank/DDBJ databases">
        <authorList>
            <person name="Lucero-Rivera Y.E."/>
            <person name="Tovar-Ramirez D."/>
        </authorList>
    </citation>
    <scope>NUCLEOTIDE SEQUENCE [LARGE SCALE GENOMIC DNA]</scope>
    <source>
        <strain evidence="2">Araruama</strain>
    </source>
</reference>
<protein>
    <submittedName>
        <fullName evidence="1">Uncharacterized protein</fullName>
    </submittedName>
</protein>
<dbReference type="Proteomes" id="UP000189670">
    <property type="component" value="Unassembled WGS sequence"/>
</dbReference>
<proteinExistence type="predicted"/>
<evidence type="ECO:0000313" key="2">
    <source>
        <dbReference type="Proteomes" id="UP000189670"/>
    </source>
</evidence>
<dbReference type="EMBL" id="ATBP01000425">
    <property type="protein sequence ID" value="ETR70426.1"/>
    <property type="molecule type" value="Genomic_DNA"/>
</dbReference>
<evidence type="ECO:0000313" key="1">
    <source>
        <dbReference type="EMBL" id="ETR70426.1"/>
    </source>
</evidence>
<accession>A0A1V1P6P7</accession>
<gene>
    <name evidence="1" type="ORF">OMM_03249</name>
</gene>
<sequence length="294" mass="34848">MNKQQKRYNYLKKLEVAIDKDDNCSELDSILNDYYMEFQDTPEEIKQLREQYPEFPKITNFFYESDIDDEEFEYEFEDNDNEVTISEFESELLKIAENGNNDKFISKYFTLVSEIGDIPDQIYEILNKKNILSIVIDAINDRMTICKKNDIANYEITDLLSLIGNIRCNESTDFLNCLLDNYMKELNNYNTEQWKYINVDFFHLLDCMVKQQNKKSVSHIINARNLFPEEYTEYIVCQIAAGRITKGKVEGYLPMEAMEICIPSGRVMQALSGNKYEYKDDFDELYGEYFKINY</sequence>
<dbReference type="AlphaFoldDB" id="A0A1V1P6P7"/>
<name>A0A1V1P6P7_9BACT</name>